<evidence type="ECO:0000259" key="1">
    <source>
        <dbReference type="PROSITE" id="PS50181"/>
    </source>
</evidence>
<protein>
    <recommendedName>
        <fullName evidence="1">F-box domain-containing protein</fullName>
    </recommendedName>
</protein>
<dbReference type="PROSITE" id="PS50181">
    <property type="entry name" value="FBOX"/>
    <property type="match status" value="1"/>
</dbReference>
<dbReference type="SUPFAM" id="SSF81383">
    <property type="entry name" value="F-box domain"/>
    <property type="match status" value="1"/>
</dbReference>
<name>A0A0H2S6U3_9AGAM</name>
<organism evidence="2 3">
    <name type="scientific">Schizopora paradoxa</name>
    <dbReference type="NCBI Taxonomy" id="27342"/>
    <lineage>
        <taxon>Eukaryota</taxon>
        <taxon>Fungi</taxon>
        <taxon>Dikarya</taxon>
        <taxon>Basidiomycota</taxon>
        <taxon>Agaricomycotina</taxon>
        <taxon>Agaricomycetes</taxon>
        <taxon>Hymenochaetales</taxon>
        <taxon>Schizoporaceae</taxon>
        <taxon>Schizopora</taxon>
    </lineage>
</organism>
<accession>A0A0H2S6U3</accession>
<dbReference type="InterPro" id="IPR001810">
    <property type="entry name" value="F-box_dom"/>
</dbReference>
<dbReference type="InParanoid" id="A0A0H2S6U3"/>
<reference evidence="2 3" key="1">
    <citation type="submission" date="2015-04" db="EMBL/GenBank/DDBJ databases">
        <title>Complete genome sequence of Schizopora paradoxa KUC8140, a cosmopolitan wood degrader in East Asia.</title>
        <authorList>
            <consortium name="DOE Joint Genome Institute"/>
            <person name="Min B."/>
            <person name="Park H."/>
            <person name="Jang Y."/>
            <person name="Kim J.-J."/>
            <person name="Kim K.H."/>
            <person name="Pangilinan J."/>
            <person name="Lipzen A."/>
            <person name="Riley R."/>
            <person name="Grigoriev I.V."/>
            <person name="Spatafora J.W."/>
            <person name="Choi I.-G."/>
        </authorList>
    </citation>
    <scope>NUCLEOTIDE SEQUENCE [LARGE SCALE GENOMIC DNA]</scope>
    <source>
        <strain evidence="2 3">KUC8140</strain>
    </source>
</reference>
<evidence type="ECO:0000313" key="2">
    <source>
        <dbReference type="EMBL" id="KLO12556.1"/>
    </source>
</evidence>
<feature type="domain" description="F-box" evidence="1">
    <location>
        <begin position="49"/>
        <end position="100"/>
    </location>
</feature>
<dbReference type="Proteomes" id="UP000053477">
    <property type="component" value="Unassembled WGS sequence"/>
</dbReference>
<dbReference type="InterPro" id="IPR036047">
    <property type="entry name" value="F-box-like_dom_sf"/>
</dbReference>
<keyword evidence="3" id="KW-1185">Reference proteome</keyword>
<evidence type="ECO:0000313" key="3">
    <source>
        <dbReference type="Proteomes" id="UP000053477"/>
    </source>
</evidence>
<dbReference type="AlphaFoldDB" id="A0A0H2S6U3"/>
<proteinExistence type="predicted"/>
<dbReference type="OrthoDB" id="3217549at2759"/>
<gene>
    <name evidence="2" type="ORF">SCHPADRAFT_929150</name>
</gene>
<sequence>MDNGTFARIVRDACRLDSMVSILKILLDNATKYKNSYNQCLRPFSFKYSKGLASLPDELLVHIFKFAALSDETKHAVRLSHVSRKFRALMLEERRFWTKLHSRAKADEVNAFLSRSGQDTGLYVSIHAVSQLFLDPLAFLNICSHTAPRWKSLKISEASFLHRDEATANVLLKDMIRRFDLNLARLQDLEIHGSVEPWDDGDEDVDELRFKFSWPSPNLRVLRCTRFVPLPSPSYSSITSFVTSILGTDRRRFNIEMRQLCSFLVSCPSITDLGLKWHVVPDIDDEERNILPAEPLEITRITSFKLLLSNYPIGTATNHLVLAFMRTFKLTNLDHLSFKVDFSPFHLMGRQVDEVRTTELLLELAHALIPDPFVHRRLTSLSVDLTYEMPRPLQMMQSRQPIKQPRTFTLPLDKIRNVSTLKMTTFARTLFTRDATTAPSGLREIRFWKCKELTSAGLIDTVQSLKEYGAWDTLERFVVEDCNALQHDAVLDAISNEKMQNLDI</sequence>
<dbReference type="EMBL" id="KQ085975">
    <property type="protein sequence ID" value="KLO12556.1"/>
    <property type="molecule type" value="Genomic_DNA"/>
</dbReference>
<dbReference type="Pfam" id="PF12937">
    <property type="entry name" value="F-box-like"/>
    <property type="match status" value="1"/>
</dbReference>
<dbReference type="Gene3D" id="1.20.1280.50">
    <property type="match status" value="1"/>
</dbReference>